<feature type="non-terminal residue" evidence="1">
    <location>
        <position position="89"/>
    </location>
</feature>
<reference evidence="1 2" key="1">
    <citation type="journal article" date="2019" name="Nat. Med.">
        <title>A library of human gut bacterial isolates paired with longitudinal multiomics data enables mechanistic microbiome research.</title>
        <authorList>
            <person name="Poyet M."/>
            <person name="Groussin M."/>
            <person name="Gibbons S.M."/>
            <person name="Avila-Pacheco J."/>
            <person name="Jiang X."/>
            <person name="Kearney S.M."/>
            <person name="Perrotta A.R."/>
            <person name="Berdy B."/>
            <person name="Zhao S."/>
            <person name="Lieberman T.D."/>
            <person name="Swanson P.K."/>
            <person name="Smith M."/>
            <person name="Roesemann S."/>
            <person name="Alexander J.E."/>
            <person name="Rich S.A."/>
            <person name="Livny J."/>
            <person name="Vlamakis H."/>
            <person name="Clish C."/>
            <person name="Bullock K."/>
            <person name="Deik A."/>
            <person name="Scott J."/>
            <person name="Pierce K.A."/>
            <person name="Xavier R.J."/>
            <person name="Alm E.J."/>
        </authorList>
    </citation>
    <scope>NUCLEOTIDE SEQUENCE [LARGE SCALE GENOMIC DNA]</scope>
    <source>
        <strain evidence="1 2">BIOML-A163</strain>
    </source>
</reference>
<dbReference type="Proteomes" id="UP000323717">
    <property type="component" value="Unassembled WGS sequence"/>
</dbReference>
<proteinExistence type="predicted"/>
<gene>
    <name evidence="1" type="ORF">F3D71_32315</name>
</gene>
<accession>A0A5M5BMR7</accession>
<organism evidence="1 2">
    <name type="scientific">Bacteroides ovatus</name>
    <dbReference type="NCBI Taxonomy" id="28116"/>
    <lineage>
        <taxon>Bacteria</taxon>
        <taxon>Pseudomonadati</taxon>
        <taxon>Bacteroidota</taxon>
        <taxon>Bacteroidia</taxon>
        <taxon>Bacteroidales</taxon>
        <taxon>Bacteroidaceae</taxon>
        <taxon>Bacteroides</taxon>
    </lineage>
</organism>
<dbReference type="AlphaFoldDB" id="A0A5M5BMR7"/>
<dbReference type="EMBL" id="VWLE01001093">
    <property type="protein sequence ID" value="KAA3928914.1"/>
    <property type="molecule type" value="Genomic_DNA"/>
</dbReference>
<evidence type="ECO:0000313" key="1">
    <source>
        <dbReference type="EMBL" id="KAA3928914.1"/>
    </source>
</evidence>
<name>A0A5M5BMR7_BACOV</name>
<sequence length="89" mass="11289">MKAKNEIERWLKDEKFMAFANKRAKEEFFNSENNYIDPQYEEMAEGFEDNDEYVVPMVDYLSYRLHRAKIYRNRRRRERDIWWVWIQLK</sequence>
<evidence type="ECO:0000313" key="2">
    <source>
        <dbReference type="Proteomes" id="UP000323717"/>
    </source>
</evidence>
<comment type="caution">
    <text evidence="1">The sequence shown here is derived from an EMBL/GenBank/DDBJ whole genome shotgun (WGS) entry which is preliminary data.</text>
</comment>
<protein>
    <submittedName>
        <fullName evidence="1">Uncharacterized protein</fullName>
    </submittedName>
</protein>